<name>A0A940IC39_9PROT</name>
<comment type="caution">
    <text evidence="1">The sequence shown here is derived from an EMBL/GenBank/DDBJ whole genome shotgun (WGS) entry which is preliminary data.</text>
</comment>
<proteinExistence type="predicted"/>
<dbReference type="Proteomes" id="UP000721442">
    <property type="component" value="Unassembled WGS sequence"/>
</dbReference>
<protein>
    <submittedName>
        <fullName evidence="1">Uncharacterized protein</fullName>
    </submittedName>
</protein>
<sequence>MVDMTRYNEATESLVHQVQSQWLSLPSEFNPKYDMSCMVRDFRSAFCDMRLRRRVLQRKYEQSRIAHGAYSAGFCGIASYTWNHLFRMPDGEEIWRLKLILRNKLHHAWLENKFTGEPLDLTFDQFVGDDGEYLKIPYDKVGDYNSSDFEFKRAYTFARRLGIDLGYVVFVNSLRALGRSSR</sequence>
<reference evidence="1" key="1">
    <citation type="submission" date="2020-10" db="EMBL/GenBank/DDBJ databases">
        <authorList>
            <person name="Gilroy R."/>
        </authorList>
    </citation>
    <scope>NUCLEOTIDE SEQUENCE</scope>
    <source>
        <strain evidence="1">B1-16210</strain>
    </source>
</reference>
<accession>A0A940IC39</accession>
<evidence type="ECO:0000313" key="1">
    <source>
        <dbReference type="EMBL" id="MBO8407134.1"/>
    </source>
</evidence>
<organism evidence="1 2">
    <name type="scientific">Candidatus Enterousia excrementavium</name>
    <dbReference type="NCBI Taxonomy" id="2840789"/>
    <lineage>
        <taxon>Bacteria</taxon>
        <taxon>Pseudomonadati</taxon>
        <taxon>Pseudomonadota</taxon>
        <taxon>Alphaproteobacteria</taxon>
        <taxon>Candidatus Enterousia</taxon>
    </lineage>
</organism>
<evidence type="ECO:0000313" key="2">
    <source>
        <dbReference type="Proteomes" id="UP000721442"/>
    </source>
</evidence>
<reference evidence="1" key="2">
    <citation type="journal article" date="2021" name="PeerJ">
        <title>Extensive microbial diversity within the chicken gut microbiome revealed by metagenomics and culture.</title>
        <authorList>
            <person name="Gilroy R."/>
            <person name="Ravi A."/>
            <person name="Getino M."/>
            <person name="Pursley I."/>
            <person name="Horton D.L."/>
            <person name="Alikhan N.F."/>
            <person name="Baker D."/>
            <person name="Gharbi K."/>
            <person name="Hall N."/>
            <person name="Watson M."/>
            <person name="Adriaenssens E.M."/>
            <person name="Foster-Nyarko E."/>
            <person name="Jarju S."/>
            <person name="Secka A."/>
            <person name="Antonio M."/>
            <person name="Oren A."/>
            <person name="Chaudhuri R.R."/>
            <person name="La Ragione R."/>
            <person name="Hildebrand F."/>
            <person name="Pallen M.J."/>
        </authorList>
    </citation>
    <scope>NUCLEOTIDE SEQUENCE</scope>
    <source>
        <strain evidence="1">B1-16210</strain>
    </source>
</reference>
<dbReference type="AlphaFoldDB" id="A0A940IC39"/>
<dbReference type="EMBL" id="JADINE010000024">
    <property type="protein sequence ID" value="MBO8407134.1"/>
    <property type="molecule type" value="Genomic_DNA"/>
</dbReference>
<gene>
    <name evidence="1" type="ORF">IAC77_01575</name>
</gene>